<keyword evidence="6" id="KW-0500">Molybdenum</keyword>
<evidence type="ECO:0000313" key="8">
    <source>
        <dbReference type="EMBL" id="MDM0046311.1"/>
    </source>
</evidence>
<dbReference type="InterPro" id="IPR005111">
    <property type="entry name" value="MoeA_C_domain_IV"/>
</dbReference>
<comment type="pathway">
    <text evidence="2 6">Cofactor biosynthesis; molybdopterin biosynthesis.</text>
</comment>
<name>A0ABT7NEF8_9BURK</name>
<protein>
    <recommendedName>
        <fullName evidence="6">Molybdopterin molybdenumtransferase</fullName>
        <ecNumber evidence="6">2.10.1.1</ecNumber>
    </recommendedName>
</protein>
<proteinExistence type="inferred from homology"/>
<evidence type="ECO:0000256" key="2">
    <source>
        <dbReference type="ARBA" id="ARBA00005046"/>
    </source>
</evidence>
<dbReference type="RefSeq" id="WP_286661392.1">
    <property type="nucleotide sequence ID" value="NZ_JASZYV010000003.1"/>
</dbReference>
<dbReference type="NCBIfam" id="NF045515">
    <property type="entry name" value="Glp_gephyrin"/>
    <property type="match status" value="1"/>
</dbReference>
<dbReference type="SUPFAM" id="SSF63867">
    <property type="entry name" value="MoeA C-terminal domain-like"/>
    <property type="match status" value="1"/>
</dbReference>
<dbReference type="InterPro" id="IPR001453">
    <property type="entry name" value="MoaB/Mog_dom"/>
</dbReference>
<dbReference type="Gene3D" id="2.170.190.11">
    <property type="entry name" value="Molybdopterin biosynthesis moea protein, domain 3"/>
    <property type="match status" value="1"/>
</dbReference>
<sequence>MSDRPSGTRARPPLMSLDEALARLLESAGAGLGSERVSTFEADGRVLAQDVVSPLTVPPADNSAMDGYAVRVADCVKPGTVLPVSQRVPAGTVGSALVAGTAARIFTGAQVPEGADAIVMQEDTTALDADGEAFGRVRIELPPAPGRWIRRAGEDVALGDVVLKRGERLTPQALGLAASVGMDALEVSRRPRVALLSTGDELAMPGEVAPQDMKPGAIYNSNRFFMRALLRRLGCEVNDLGIVADTREATIEALRRAAESNDVIVTTGGVSVGEEDHIRAAVQALGSLDLWSVAMKPGKPFAHGRIGNAHITGLPGNPVSSFMTFLLLVRPFLLKLQGASNLALPTIAMRANFDWPRPDRRREFLRARRNDQGGLDLFPNQSSGVLTSTVWADGVIDTPAGHAFGVGDDVQFIPFAALLA</sequence>
<evidence type="ECO:0000313" key="9">
    <source>
        <dbReference type="Proteomes" id="UP001174908"/>
    </source>
</evidence>
<reference evidence="8" key="1">
    <citation type="submission" date="2023-06" db="EMBL/GenBank/DDBJ databases">
        <authorList>
            <person name="Jiang Y."/>
            <person name="Liu Q."/>
        </authorList>
    </citation>
    <scope>NUCLEOTIDE SEQUENCE</scope>
    <source>
        <strain evidence="8">CGMCC 1.12089</strain>
    </source>
</reference>
<feature type="domain" description="MoaB/Mog" evidence="7">
    <location>
        <begin position="194"/>
        <end position="335"/>
    </location>
</feature>
<dbReference type="InterPro" id="IPR038987">
    <property type="entry name" value="MoeA-like"/>
</dbReference>
<dbReference type="Pfam" id="PF03454">
    <property type="entry name" value="MoeA_C"/>
    <property type="match status" value="1"/>
</dbReference>
<evidence type="ECO:0000256" key="3">
    <source>
        <dbReference type="ARBA" id="ARBA00010763"/>
    </source>
</evidence>
<organism evidence="8 9">
    <name type="scientific">Variovorax dokdonensis</name>
    <dbReference type="NCBI Taxonomy" id="344883"/>
    <lineage>
        <taxon>Bacteria</taxon>
        <taxon>Pseudomonadati</taxon>
        <taxon>Pseudomonadota</taxon>
        <taxon>Betaproteobacteria</taxon>
        <taxon>Burkholderiales</taxon>
        <taxon>Comamonadaceae</taxon>
        <taxon>Variovorax</taxon>
    </lineage>
</organism>
<comment type="catalytic activity">
    <reaction evidence="5">
        <text>adenylyl-molybdopterin + molybdate = Mo-molybdopterin + AMP + H(+)</text>
        <dbReference type="Rhea" id="RHEA:35047"/>
        <dbReference type="ChEBI" id="CHEBI:15378"/>
        <dbReference type="ChEBI" id="CHEBI:36264"/>
        <dbReference type="ChEBI" id="CHEBI:62727"/>
        <dbReference type="ChEBI" id="CHEBI:71302"/>
        <dbReference type="ChEBI" id="CHEBI:456215"/>
        <dbReference type="EC" id="2.10.1.1"/>
    </reaction>
</comment>
<evidence type="ECO:0000256" key="4">
    <source>
        <dbReference type="ARBA" id="ARBA00023150"/>
    </source>
</evidence>
<dbReference type="InterPro" id="IPR036135">
    <property type="entry name" value="MoeA_linker/N_sf"/>
</dbReference>
<dbReference type="Gene3D" id="3.40.980.10">
    <property type="entry name" value="MoaB/Mog-like domain"/>
    <property type="match status" value="1"/>
</dbReference>
<dbReference type="NCBIfam" id="TIGR00177">
    <property type="entry name" value="molyb_syn"/>
    <property type="match status" value="1"/>
</dbReference>
<dbReference type="PANTHER" id="PTHR10192">
    <property type="entry name" value="MOLYBDOPTERIN BIOSYNTHESIS PROTEIN"/>
    <property type="match status" value="1"/>
</dbReference>
<keyword evidence="6" id="KW-0460">Magnesium</keyword>
<dbReference type="SUPFAM" id="SSF53218">
    <property type="entry name" value="Molybdenum cofactor biosynthesis proteins"/>
    <property type="match status" value="1"/>
</dbReference>
<gene>
    <name evidence="8" type="ORF">QTH91_17595</name>
</gene>
<dbReference type="SMART" id="SM00852">
    <property type="entry name" value="MoCF_biosynth"/>
    <property type="match status" value="1"/>
</dbReference>
<comment type="caution">
    <text evidence="8">The sequence shown here is derived from an EMBL/GenBank/DDBJ whole genome shotgun (WGS) entry which is preliminary data.</text>
</comment>
<dbReference type="InterPro" id="IPR036688">
    <property type="entry name" value="MoeA_C_domain_IV_sf"/>
</dbReference>
<evidence type="ECO:0000256" key="6">
    <source>
        <dbReference type="RuleBase" id="RU365090"/>
    </source>
</evidence>
<dbReference type="InterPro" id="IPR036425">
    <property type="entry name" value="MoaB/Mog-like_dom_sf"/>
</dbReference>
<evidence type="ECO:0000256" key="1">
    <source>
        <dbReference type="ARBA" id="ARBA00002901"/>
    </source>
</evidence>
<keyword evidence="6" id="KW-0479">Metal-binding</keyword>
<keyword evidence="9" id="KW-1185">Reference proteome</keyword>
<dbReference type="CDD" id="cd00887">
    <property type="entry name" value="MoeA"/>
    <property type="match status" value="1"/>
</dbReference>
<dbReference type="InterPro" id="IPR005110">
    <property type="entry name" value="MoeA_linker/N"/>
</dbReference>
<dbReference type="Proteomes" id="UP001174908">
    <property type="component" value="Unassembled WGS sequence"/>
</dbReference>
<dbReference type="Gene3D" id="2.40.340.10">
    <property type="entry name" value="MoeA, C-terminal, domain IV"/>
    <property type="match status" value="1"/>
</dbReference>
<dbReference type="Gene3D" id="3.90.105.10">
    <property type="entry name" value="Molybdopterin biosynthesis moea protein, domain 2"/>
    <property type="match status" value="1"/>
</dbReference>
<dbReference type="EMBL" id="JASZYV010000003">
    <property type="protein sequence ID" value="MDM0046311.1"/>
    <property type="molecule type" value="Genomic_DNA"/>
</dbReference>
<dbReference type="Pfam" id="PF00994">
    <property type="entry name" value="MoCF_biosynth"/>
    <property type="match status" value="1"/>
</dbReference>
<dbReference type="EC" id="2.10.1.1" evidence="6"/>
<dbReference type="PANTHER" id="PTHR10192:SF5">
    <property type="entry name" value="GEPHYRIN"/>
    <property type="match status" value="1"/>
</dbReference>
<comment type="cofactor">
    <cofactor evidence="6">
        <name>Mg(2+)</name>
        <dbReference type="ChEBI" id="CHEBI:18420"/>
    </cofactor>
</comment>
<dbReference type="Pfam" id="PF03453">
    <property type="entry name" value="MoeA_N"/>
    <property type="match status" value="1"/>
</dbReference>
<comment type="similarity">
    <text evidence="3 6">Belongs to the MoeA family.</text>
</comment>
<dbReference type="SUPFAM" id="SSF63882">
    <property type="entry name" value="MoeA N-terminal region -like"/>
    <property type="match status" value="1"/>
</dbReference>
<accession>A0ABT7NEF8</accession>
<evidence type="ECO:0000259" key="7">
    <source>
        <dbReference type="SMART" id="SM00852"/>
    </source>
</evidence>
<comment type="function">
    <text evidence="1 6">Catalyzes the insertion of molybdate into adenylated molybdopterin with the concomitant release of AMP.</text>
</comment>
<evidence type="ECO:0000256" key="5">
    <source>
        <dbReference type="ARBA" id="ARBA00047317"/>
    </source>
</evidence>
<keyword evidence="6" id="KW-0808">Transferase</keyword>
<keyword evidence="4 6" id="KW-0501">Molybdenum cofactor biosynthesis</keyword>